<dbReference type="InterPro" id="IPR000999">
    <property type="entry name" value="RNase_III_dom"/>
</dbReference>
<keyword evidence="10" id="KW-0067">ATP-binding</keyword>
<feature type="domain" description="RNase III" evidence="18">
    <location>
        <begin position="1158"/>
        <end position="1330"/>
    </location>
</feature>
<dbReference type="Proteomes" id="UP000807504">
    <property type="component" value="Unassembled WGS sequence"/>
</dbReference>
<dbReference type="GO" id="GO:0046872">
    <property type="term" value="F:metal ion binding"/>
    <property type="evidence" value="ECO:0007669"/>
    <property type="project" value="UniProtKB-KW"/>
</dbReference>
<dbReference type="PROSITE" id="PS00517">
    <property type="entry name" value="RNASE_3_1"/>
    <property type="match status" value="1"/>
</dbReference>
<reference evidence="22" key="1">
    <citation type="journal article" date="2020" name="bioRxiv">
        <title>Chromosome-level reference genome of the European wasp spider Argiope bruennichi: a resource for studies on range expansion and evolutionary adaptation.</title>
        <authorList>
            <person name="Sheffer M.M."/>
            <person name="Hoppe A."/>
            <person name="Krehenwinkel H."/>
            <person name="Uhl G."/>
            <person name="Kuss A.W."/>
            <person name="Jensen L."/>
            <person name="Jensen C."/>
            <person name="Gillespie R.G."/>
            <person name="Hoff K.J."/>
            <person name="Prost S."/>
        </authorList>
    </citation>
    <scope>NUCLEOTIDE SEQUENCE</scope>
</reference>
<evidence type="ECO:0000259" key="20">
    <source>
        <dbReference type="PROSITE" id="PS51194"/>
    </source>
</evidence>
<dbReference type="PROSITE" id="PS51194">
    <property type="entry name" value="HELICASE_CTER"/>
    <property type="match status" value="1"/>
</dbReference>
<evidence type="ECO:0000259" key="18">
    <source>
        <dbReference type="PROSITE" id="PS50142"/>
    </source>
</evidence>
<dbReference type="Pfam" id="PF00636">
    <property type="entry name" value="Ribonuclease_3"/>
    <property type="match status" value="2"/>
</dbReference>
<dbReference type="SMART" id="SM00358">
    <property type="entry name" value="DSRM"/>
    <property type="match status" value="1"/>
</dbReference>
<dbReference type="GO" id="GO:0005634">
    <property type="term" value="C:nucleus"/>
    <property type="evidence" value="ECO:0007669"/>
    <property type="project" value="TreeGrafter"/>
</dbReference>
<dbReference type="FunFam" id="1.10.1520.10:FF:000005">
    <property type="entry name" value="Putative endoribonuclease dicer"/>
    <property type="match status" value="1"/>
</dbReference>
<evidence type="ECO:0000256" key="7">
    <source>
        <dbReference type="ARBA" id="ARBA00022759"/>
    </source>
</evidence>
<dbReference type="EMBL" id="JABXBU010000001">
    <property type="protein sequence ID" value="KAF8797028.1"/>
    <property type="molecule type" value="Genomic_DNA"/>
</dbReference>
<dbReference type="GO" id="GO:0005737">
    <property type="term" value="C:cytoplasm"/>
    <property type="evidence" value="ECO:0007669"/>
    <property type="project" value="TreeGrafter"/>
</dbReference>
<evidence type="ECO:0000256" key="4">
    <source>
        <dbReference type="ARBA" id="ARBA00022723"/>
    </source>
</evidence>
<dbReference type="SMART" id="SM00490">
    <property type="entry name" value="HELICc"/>
    <property type="match status" value="1"/>
</dbReference>
<dbReference type="GO" id="GO:0070578">
    <property type="term" value="C:RISC-loading complex"/>
    <property type="evidence" value="ECO:0007669"/>
    <property type="project" value="TreeGrafter"/>
</dbReference>
<keyword evidence="23" id="KW-1185">Reference proteome</keyword>
<dbReference type="Gene3D" id="1.10.1520.10">
    <property type="entry name" value="Ribonuclease III domain"/>
    <property type="match status" value="2"/>
</dbReference>
<dbReference type="CDD" id="cd18034">
    <property type="entry name" value="DEXHc_dicer"/>
    <property type="match status" value="1"/>
</dbReference>
<evidence type="ECO:0000256" key="12">
    <source>
        <dbReference type="ARBA" id="ARBA00022884"/>
    </source>
</evidence>
<sequence>MRSGGRLNISPQVDKVTSEEHLDQFIDPYFLITWISKSVLQTNKKNEVGSCIVGILEMAPDKHPSNKRLKGTDEINDSESFIPRDYQIEILEAAKQRNTIACLGTGTGKTFIAVMLIRENANEVRKPFDEGGKRIFFLVPTVPLVTQQAKTIRNHTDLVVGGYYGEMGVDSWDKDQWINEFQKNEVFVMTGEIFRIIVDHAFIALKQIKLLILDECHRCQGDHPYRQALKCFINLPPDDMPRIFGLTASLLNGKCKPTKLEKNLRDLEKNLRSTIVTASDLTDIQKYGTDPTEYIVLYNRYEPGNGELLSRIVKKINEAKAEKAIMEKTSLIHEDITFFDKPLKCLNSLFLTLKNLGPWCAYKAAEIYAREVEFLLTRQFPDYFLKMLVDIQNFLKEVKESCKTLDMDSNGTNLDTMPHKLKRLINIFLAAKKNVVEVRENLPEIQDVLFEQDPFKYFVINKQRKDQNEAVNLCSIIFVEQRVTAYALYQWLLEIKKKYAELSFLKPEFVVGHGAMGIAETSMSEKLQQKKLKDFREKQLNVLVATQVLEEGMDIRQCNLVVRFDLPADFRSYVQSKGRARAKNSNYVLLIEERDMFEKFMDDLVSFKTIETMLQSKCHDRTAPTEEEISAHMADSVMPPYMPRGPDGPRITMSSAISVINRYCSSLPSDMATKLAPQWSISVVDPDNIQKEYECTLRMPINSPLRQIIVSAPMRRKKLAKMYAALKACQLLDEIGELNENLVPISCLVDKALEEELGETEEEEVEGAIAGTNRRRQVYDKRVPIFLKGVKPEPGGVCYLNIINMTLIEPLAQTLNPRKRPLFYPEKSPRTLALICTVKIPSVNPFPIFNKSGKILVTVTACDTPFNLSDQNIQDIEDFHRFIFSDTLWLEGFKEFLPFAAPNSFYICPVIGGRIDWDFIFATKEHPYQRQKLMTKDTFERIPFDSEKFSDVILMRSYLKDTWKFEVPTFHHVVRICYELTPKNYMEIESKSRTFEEHYFTRYNILLHDPQQPLLETVRMEGIHMWKPFYVSPRETFDDNAVLSKTKQRHRNYKEYLIPELCIIHPFPPSFFFKVMCLPTVLFRLNSLLLAEEIRRAIAREARIGTAKLTDTAWQPFHLETSNKLLNDYLFQIGQLKEIPKKEFFSYDIVKDINSNEITSFEVKIDLNTHTGPTPSLLLQALTAKSTGDEFNLERLEIIGDSFLKYSMSIKIYIKYINFDEGKLTRLRSLLIKNLNLYKKAKKKKLGEYLITTCFDCNKTWLPPCYLVEDHIDEKNIIKKPKKKKNEAGMEEDEKAENPRHLYFTKQVISDKCMADSVEALIGCYLLSSGHLGALKFMAWIGVNPFLDDDTNLENWPPPPPDPIVCEPGPLIHHRLEYLTNGFERFEKTIGYTFRNKAYLLQAFTHPSYSDNDITDCYQRLEFLGDSILDYLITRQLFEDPAGHSPGKLTDLRSALVNNIYFASLAVSYKYHDFLKMMSPTLFRQINHFIEILMESDAFKFFEIHHYYLEEIECFEIEEVDVPKALGDIFESVAGAIYLDSGMSLDTVWKVCYPMIRPAMKHLCKHIPLQPVRELYERTKCQEVFGEPVVKNNATYIEVTLPDGRKYQGVGPNKKVAKRSAAKRALADLKKTVAFFIQHPISNKKINKREESIP</sequence>
<dbReference type="PROSITE" id="PS51327">
    <property type="entry name" value="DICER_DSRBF"/>
    <property type="match status" value="1"/>
</dbReference>
<dbReference type="Pfam" id="PF00270">
    <property type="entry name" value="DEAD"/>
    <property type="match status" value="1"/>
</dbReference>
<dbReference type="SUPFAM" id="SSF69065">
    <property type="entry name" value="RNase III domain-like"/>
    <property type="match status" value="2"/>
</dbReference>
<evidence type="ECO:0000256" key="1">
    <source>
        <dbReference type="ARBA" id="ARBA00001936"/>
    </source>
</evidence>
<dbReference type="Pfam" id="PF00271">
    <property type="entry name" value="Helicase_C"/>
    <property type="match status" value="1"/>
</dbReference>
<dbReference type="PROSITE" id="PS51192">
    <property type="entry name" value="HELICASE_ATP_BIND_1"/>
    <property type="match status" value="1"/>
</dbReference>
<keyword evidence="12 16" id="KW-0694">RNA-binding</keyword>
<dbReference type="SUPFAM" id="SSF52540">
    <property type="entry name" value="P-loop containing nucleoside triphosphate hydrolases"/>
    <property type="match status" value="1"/>
</dbReference>
<dbReference type="InterPro" id="IPR014720">
    <property type="entry name" value="dsRBD_dom"/>
</dbReference>
<comment type="similarity">
    <text evidence="15 16">Belongs to the helicase family. Dicer subfamily.</text>
</comment>
<organism evidence="22 23">
    <name type="scientific">Argiope bruennichi</name>
    <name type="common">Wasp spider</name>
    <name type="synonym">Aranea bruennichi</name>
    <dbReference type="NCBI Taxonomy" id="94029"/>
    <lineage>
        <taxon>Eukaryota</taxon>
        <taxon>Metazoa</taxon>
        <taxon>Ecdysozoa</taxon>
        <taxon>Arthropoda</taxon>
        <taxon>Chelicerata</taxon>
        <taxon>Arachnida</taxon>
        <taxon>Araneae</taxon>
        <taxon>Araneomorphae</taxon>
        <taxon>Entelegynae</taxon>
        <taxon>Araneoidea</taxon>
        <taxon>Araneidae</taxon>
        <taxon>Argiope</taxon>
    </lineage>
</organism>
<comment type="caution">
    <text evidence="22">The sequence shown here is derived from an EMBL/GenBank/DDBJ whole genome shotgun (WGS) entry which is preliminary data.</text>
</comment>
<dbReference type="CDD" id="cd00593">
    <property type="entry name" value="RIBOc"/>
    <property type="match status" value="2"/>
</dbReference>
<evidence type="ECO:0000256" key="8">
    <source>
        <dbReference type="ARBA" id="ARBA00022801"/>
    </source>
</evidence>
<evidence type="ECO:0000256" key="14">
    <source>
        <dbReference type="ARBA" id="ARBA00023211"/>
    </source>
</evidence>
<evidence type="ECO:0000313" key="22">
    <source>
        <dbReference type="EMBL" id="KAF8797028.1"/>
    </source>
</evidence>
<keyword evidence="4" id="KW-0479">Metal-binding</keyword>
<dbReference type="InterPro" id="IPR044441">
    <property type="entry name" value="DICER_DSRM"/>
</dbReference>
<dbReference type="InterPro" id="IPR011545">
    <property type="entry name" value="DEAD/DEAH_box_helicase_dom"/>
</dbReference>
<dbReference type="GO" id="GO:0003723">
    <property type="term" value="F:RNA binding"/>
    <property type="evidence" value="ECO:0007669"/>
    <property type="project" value="UniProtKB-UniRule"/>
</dbReference>
<dbReference type="GO" id="GO:0005524">
    <property type="term" value="F:ATP binding"/>
    <property type="evidence" value="ECO:0007669"/>
    <property type="project" value="UniProtKB-KW"/>
</dbReference>
<keyword evidence="11" id="KW-0460">Magnesium</keyword>
<evidence type="ECO:0000256" key="9">
    <source>
        <dbReference type="ARBA" id="ARBA00022806"/>
    </source>
</evidence>
<feature type="domain" description="Dicer dsRNA-binding fold" evidence="21">
    <location>
        <begin position="656"/>
        <end position="752"/>
    </location>
</feature>
<feature type="domain" description="DRBM" evidence="17">
    <location>
        <begin position="1603"/>
        <end position="1631"/>
    </location>
</feature>
<reference evidence="22" key="2">
    <citation type="submission" date="2020-06" db="EMBL/GenBank/DDBJ databases">
        <authorList>
            <person name="Sheffer M."/>
        </authorList>
    </citation>
    <scope>NUCLEOTIDE SEQUENCE</scope>
</reference>
<dbReference type="GO" id="GO:0031054">
    <property type="term" value="P:pre-miRNA processing"/>
    <property type="evidence" value="ECO:0007669"/>
    <property type="project" value="InterPro"/>
</dbReference>
<dbReference type="Gene3D" id="3.30.160.380">
    <property type="entry name" value="Dicer dimerisation domain"/>
    <property type="match status" value="1"/>
</dbReference>
<dbReference type="GO" id="GO:0004530">
    <property type="term" value="F:deoxyribonuclease I activity"/>
    <property type="evidence" value="ECO:0007669"/>
    <property type="project" value="TreeGrafter"/>
</dbReference>
<dbReference type="InterPro" id="IPR036389">
    <property type="entry name" value="RNase_III_sf"/>
</dbReference>
<gene>
    <name evidence="22" type="ORF">HNY73_001342</name>
</gene>
<evidence type="ECO:0000259" key="17">
    <source>
        <dbReference type="PROSITE" id="PS50137"/>
    </source>
</evidence>
<feature type="domain" description="RNase III" evidence="18">
    <location>
        <begin position="1383"/>
        <end position="1542"/>
    </location>
</feature>
<dbReference type="Pfam" id="PF20931">
    <property type="entry name" value="Dicer_platform"/>
    <property type="match status" value="1"/>
</dbReference>
<dbReference type="Gene3D" id="2.170.260.10">
    <property type="entry name" value="paz domain"/>
    <property type="match status" value="1"/>
</dbReference>
<evidence type="ECO:0000256" key="3">
    <source>
        <dbReference type="ARBA" id="ARBA00022722"/>
    </source>
</evidence>
<accession>A0A8T0G3K0</accession>
<evidence type="ECO:0000313" key="23">
    <source>
        <dbReference type="Proteomes" id="UP000807504"/>
    </source>
</evidence>
<dbReference type="Gene3D" id="3.40.50.300">
    <property type="entry name" value="P-loop containing nucleotide triphosphate hydrolases"/>
    <property type="match status" value="2"/>
</dbReference>
<dbReference type="InterPro" id="IPR038248">
    <property type="entry name" value="Dicer_dimer_sf"/>
</dbReference>
<evidence type="ECO:0000256" key="2">
    <source>
        <dbReference type="ARBA" id="ARBA00001946"/>
    </source>
</evidence>
<keyword evidence="7" id="KW-0255">Endonuclease</keyword>
<keyword evidence="3" id="KW-0540">Nuclease</keyword>
<keyword evidence="8" id="KW-0378">Hydrolase</keyword>
<dbReference type="GO" id="GO:0004525">
    <property type="term" value="F:ribonuclease III activity"/>
    <property type="evidence" value="ECO:0007669"/>
    <property type="project" value="UniProtKB-EC"/>
</dbReference>
<evidence type="ECO:0000256" key="15">
    <source>
        <dbReference type="ARBA" id="ARBA00035116"/>
    </source>
</evidence>
<dbReference type="InterPro" id="IPR003100">
    <property type="entry name" value="PAZ_dom"/>
</dbReference>
<evidence type="ECO:0000256" key="16">
    <source>
        <dbReference type="PROSITE-ProRule" id="PRU00657"/>
    </source>
</evidence>
<evidence type="ECO:0000256" key="13">
    <source>
        <dbReference type="ARBA" id="ARBA00023158"/>
    </source>
</evidence>
<dbReference type="SMART" id="SM00949">
    <property type="entry name" value="PAZ"/>
    <property type="match status" value="1"/>
</dbReference>
<keyword evidence="6" id="KW-0547">Nucleotide-binding</keyword>
<dbReference type="FunFam" id="1.10.1520.10:FF:000023">
    <property type="entry name" value="Endoribonuclease dcr-1"/>
    <property type="match status" value="1"/>
</dbReference>
<dbReference type="InterPro" id="IPR005034">
    <property type="entry name" value="Dicer_dimerisation"/>
</dbReference>
<protein>
    <submittedName>
        <fullName evidence="22">Endoribonuclease Dicer like protein</fullName>
    </submittedName>
</protein>
<dbReference type="GO" id="GO:0030422">
    <property type="term" value="P:siRNA processing"/>
    <property type="evidence" value="ECO:0007669"/>
    <property type="project" value="InterPro"/>
</dbReference>
<evidence type="ECO:0000259" key="19">
    <source>
        <dbReference type="PROSITE" id="PS51192"/>
    </source>
</evidence>
<dbReference type="InterPro" id="IPR014001">
    <property type="entry name" value="Helicase_ATP-bd"/>
</dbReference>
<dbReference type="Pfam" id="PF03368">
    <property type="entry name" value="Dicer_dimer"/>
    <property type="match status" value="1"/>
</dbReference>
<keyword evidence="14" id="KW-0464">Manganese</keyword>
<dbReference type="SUPFAM" id="SSF54768">
    <property type="entry name" value="dsRNA-binding domain-like"/>
    <property type="match status" value="1"/>
</dbReference>
<evidence type="ECO:0000256" key="10">
    <source>
        <dbReference type="ARBA" id="ARBA00022840"/>
    </source>
</evidence>
<dbReference type="InterPro" id="IPR048512">
    <property type="entry name" value="Dicer_platform"/>
</dbReference>
<dbReference type="PROSITE" id="PS50142">
    <property type="entry name" value="RNASE_3_2"/>
    <property type="match status" value="2"/>
</dbReference>
<feature type="domain" description="Helicase ATP-binding" evidence="19">
    <location>
        <begin position="90"/>
        <end position="268"/>
    </location>
</feature>
<evidence type="ECO:0000256" key="5">
    <source>
        <dbReference type="ARBA" id="ARBA00022737"/>
    </source>
</evidence>
<name>A0A8T0G3K0_ARGBR</name>
<dbReference type="InterPro" id="IPR027417">
    <property type="entry name" value="P-loop_NTPase"/>
</dbReference>
<dbReference type="InterPro" id="IPR001650">
    <property type="entry name" value="Helicase_C-like"/>
</dbReference>
<dbReference type="FunFam" id="3.40.50.300:FF:000628">
    <property type="entry name" value="Endoribonuclease Dicer"/>
    <property type="match status" value="1"/>
</dbReference>
<dbReference type="Gene3D" id="3.30.160.20">
    <property type="match status" value="1"/>
</dbReference>
<dbReference type="Pfam" id="PF20932">
    <property type="entry name" value="Dicer_dsRBD"/>
    <property type="match status" value="1"/>
</dbReference>
<comment type="cofactor">
    <cofactor evidence="2">
        <name>Mg(2+)</name>
        <dbReference type="ChEBI" id="CHEBI:18420"/>
    </cofactor>
</comment>
<feature type="domain" description="Helicase C-terminal" evidence="20">
    <location>
        <begin position="466"/>
        <end position="630"/>
    </location>
</feature>
<keyword evidence="5" id="KW-0677">Repeat</keyword>
<dbReference type="SUPFAM" id="SSF101690">
    <property type="entry name" value="PAZ domain"/>
    <property type="match status" value="1"/>
</dbReference>
<comment type="cofactor">
    <cofactor evidence="1">
        <name>Mn(2+)</name>
        <dbReference type="ChEBI" id="CHEBI:29035"/>
    </cofactor>
</comment>
<dbReference type="PROSITE" id="PS50137">
    <property type="entry name" value="DS_RBD"/>
    <property type="match status" value="1"/>
</dbReference>
<dbReference type="SMART" id="SM00535">
    <property type="entry name" value="RIBOc"/>
    <property type="match status" value="2"/>
</dbReference>
<keyword evidence="9" id="KW-0347">Helicase</keyword>
<dbReference type="PANTHER" id="PTHR14950">
    <property type="entry name" value="DICER-RELATED"/>
    <property type="match status" value="1"/>
</dbReference>
<evidence type="ECO:0000256" key="11">
    <source>
        <dbReference type="ARBA" id="ARBA00022842"/>
    </source>
</evidence>
<dbReference type="InterPro" id="IPR036085">
    <property type="entry name" value="PAZ_dom_sf"/>
</dbReference>
<dbReference type="GO" id="GO:0006309">
    <property type="term" value="P:apoptotic DNA fragmentation"/>
    <property type="evidence" value="ECO:0007669"/>
    <property type="project" value="TreeGrafter"/>
</dbReference>
<dbReference type="SMART" id="SM00487">
    <property type="entry name" value="DEXDc"/>
    <property type="match status" value="1"/>
</dbReference>
<dbReference type="Pfam" id="PF02170">
    <property type="entry name" value="PAZ"/>
    <property type="match status" value="1"/>
</dbReference>
<proteinExistence type="inferred from homology"/>
<evidence type="ECO:0000256" key="6">
    <source>
        <dbReference type="ARBA" id="ARBA00022741"/>
    </source>
</evidence>
<dbReference type="PANTHER" id="PTHR14950:SF37">
    <property type="entry name" value="ENDORIBONUCLEASE DICER"/>
    <property type="match status" value="1"/>
</dbReference>
<keyword evidence="13" id="KW-0943">RNA-mediated gene silencing</keyword>
<evidence type="ECO:0000259" key="21">
    <source>
        <dbReference type="PROSITE" id="PS51327"/>
    </source>
</evidence>
<dbReference type="GO" id="GO:0004386">
    <property type="term" value="F:helicase activity"/>
    <property type="evidence" value="ECO:0007669"/>
    <property type="project" value="UniProtKB-KW"/>
</dbReference>